<dbReference type="SUPFAM" id="SSF53649">
    <property type="entry name" value="Alkaline phosphatase-like"/>
    <property type="match status" value="1"/>
</dbReference>
<dbReference type="EMBL" id="VKLW01000014">
    <property type="protein sequence ID" value="TYK33621.1"/>
    <property type="molecule type" value="Genomic_DNA"/>
</dbReference>
<dbReference type="InterPro" id="IPR000917">
    <property type="entry name" value="Sulfatase_N"/>
</dbReference>
<evidence type="ECO:0000313" key="3">
    <source>
        <dbReference type="EMBL" id="TYK33621.1"/>
    </source>
</evidence>
<dbReference type="InterPro" id="IPR052701">
    <property type="entry name" value="GAG_Ulvan_Degrading_Sulfatases"/>
</dbReference>
<evidence type="ECO:0000256" key="1">
    <source>
        <dbReference type="PIRSR" id="PIRSR600917-52"/>
    </source>
</evidence>
<dbReference type="PANTHER" id="PTHR43751:SF3">
    <property type="entry name" value="SULFATASE N-TERMINAL DOMAIN-CONTAINING PROTEIN"/>
    <property type="match status" value="1"/>
</dbReference>
<feature type="domain" description="Sulfatase N-terminal" evidence="2">
    <location>
        <begin position="27"/>
        <end position="401"/>
    </location>
</feature>
<dbReference type="RefSeq" id="WP_148730462.1">
    <property type="nucleotide sequence ID" value="NZ_VKLW01000014.1"/>
</dbReference>
<feature type="modified residue" description="3-oxoalanine (Ser)" evidence="1">
    <location>
        <position position="75"/>
    </location>
</feature>
<gene>
    <name evidence="3" type="ORF">FNJ60_07590</name>
</gene>
<reference evidence="3 4" key="1">
    <citation type="submission" date="2019-07" db="EMBL/GenBank/DDBJ databases">
        <title>Draft Genome Sequences of Bacteroides pyogenes Strains Isolated from the Uterus Holstein Dairy Cows with Metritis.</title>
        <authorList>
            <person name="Cunha F."/>
            <person name="Galvao K.N."/>
            <person name="Jeon S.J."/>
            <person name="Jeong K.C."/>
        </authorList>
    </citation>
    <scope>NUCLEOTIDE SEQUENCE [LARGE SCALE GENOMIC DNA]</scope>
    <source>
        <strain evidence="3 4">KG-31</strain>
    </source>
</reference>
<keyword evidence="4" id="KW-1185">Reference proteome</keyword>
<dbReference type="Gene3D" id="3.30.1120.10">
    <property type="match status" value="1"/>
</dbReference>
<comment type="caution">
    <text evidence="3">The sequence shown here is derived from an EMBL/GenBank/DDBJ whole genome shotgun (WGS) entry which is preliminary data.</text>
</comment>
<comment type="PTM">
    <text evidence="1">The conversion to 3-oxoalanine (also known as C-formylglycine, FGly), of a serine or cysteine residue in prokaryotes and of a cysteine residue in eukaryotes, is critical for catalytic activity.</text>
</comment>
<protein>
    <submittedName>
        <fullName evidence="3">Arylsulfatase</fullName>
    </submittedName>
</protein>
<accession>A0A5D3EDL8</accession>
<dbReference type="Gene3D" id="3.40.720.10">
    <property type="entry name" value="Alkaline Phosphatase, subunit A"/>
    <property type="match status" value="1"/>
</dbReference>
<dbReference type="CDD" id="cd16145">
    <property type="entry name" value="ARS_like"/>
    <property type="match status" value="1"/>
</dbReference>
<dbReference type="Pfam" id="PF00884">
    <property type="entry name" value="Sulfatase"/>
    <property type="match status" value="1"/>
</dbReference>
<name>A0A5D3EDL8_9BACE</name>
<dbReference type="AlphaFoldDB" id="A0A5D3EDL8"/>
<dbReference type="Proteomes" id="UP000324383">
    <property type="component" value="Unassembled WGS sequence"/>
</dbReference>
<organism evidence="3 4">
    <name type="scientific">Bacteroides pyogenes</name>
    <dbReference type="NCBI Taxonomy" id="310300"/>
    <lineage>
        <taxon>Bacteria</taxon>
        <taxon>Pseudomonadati</taxon>
        <taxon>Bacteroidota</taxon>
        <taxon>Bacteroidia</taxon>
        <taxon>Bacteroidales</taxon>
        <taxon>Bacteroidaceae</taxon>
        <taxon>Bacteroides</taxon>
    </lineage>
</organism>
<proteinExistence type="predicted"/>
<evidence type="ECO:0000313" key="4">
    <source>
        <dbReference type="Proteomes" id="UP000324383"/>
    </source>
</evidence>
<dbReference type="InterPro" id="IPR017850">
    <property type="entry name" value="Alkaline_phosphatase_core_sf"/>
</dbReference>
<sequence length="504" mass="57540">MKFEKWMIGCSLLSYTGLQAQQAVSHPNIIHILMDDLGYGDLQCYGQQKIETPHIDRLREDGMKFTQHYSGSPVSASSRCVLLTGLHSGHSQIRGNDEMAFRGAVGDYDSMYVHRNLEGQFPLKAETMTLGRMLQQAGYVTGCFGKWGLGYPGSEGTPGKQGFDHFFGYNCQRQAHTYYPAFLYENEERIYLRNRVMNPHTEKLDAHADPYDAAGYAKYVQHEYANDLIFDRLIRFVDQHRSSPFFLMWTTPLPHVSLQAPERWVQHYVQKFGDEPPYLGEKGYMPCRYPRATYAAMISYFDEQVGKLVEKLKAEGLYEKTLIVFTSDNGPTFNGGTDSPWFNSGGLFRSEYGWGKGFLHEGGIRVPAIFTWAGKIAANSESDHLSGFQDVMPTLADIAGIPSPRTDGISFLPTLLGRSDKQAQHPFLYWEFPEWGGEKAVRSGKWKALWKNIKKGNKRIMLFDLENDIKEEHDVADKYPGVVREMERLMRQSSTLPENKRFRM</sequence>
<dbReference type="PANTHER" id="PTHR43751">
    <property type="entry name" value="SULFATASE"/>
    <property type="match status" value="1"/>
</dbReference>
<evidence type="ECO:0000259" key="2">
    <source>
        <dbReference type="Pfam" id="PF00884"/>
    </source>
</evidence>